<dbReference type="RefSeq" id="WP_104849820.1">
    <property type="nucleotide sequence ID" value="NZ_PKOZ01000007.1"/>
</dbReference>
<organism evidence="3 4">
    <name type="scientific">Pradoshia eiseniae</name>
    <dbReference type="NCBI Taxonomy" id="2064768"/>
    <lineage>
        <taxon>Bacteria</taxon>
        <taxon>Bacillati</taxon>
        <taxon>Bacillota</taxon>
        <taxon>Bacilli</taxon>
        <taxon>Bacillales</taxon>
        <taxon>Bacillaceae</taxon>
        <taxon>Pradoshia</taxon>
    </lineage>
</organism>
<protein>
    <recommendedName>
        <fullName evidence="5">Lipoprotein</fullName>
    </recommendedName>
</protein>
<proteinExistence type="predicted"/>
<feature type="region of interest" description="Disordered" evidence="1">
    <location>
        <begin position="72"/>
        <end position="97"/>
    </location>
</feature>
<dbReference type="Proteomes" id="UP000239663">
    <property type="component" value="Unassembled WGS sequence"/>
</dbReference>
<feature type="chain" id="PRO_5015484571" description="Lipoprotein" evidence="2">
    <location>
        <begin position="26"/>
        <end position="173"/>
    </location>
</feature>
<evidence type="ECO:0008006" key="5">
    <source>
        <dbReference type="Google" id="ProtNLM"/>
    </source>
</evidence>
<comment type="caution">
    <text evidence="3">The sequence shown here is derived from an EMBL/GenBank/DDBJ whole genome shotgun (WGS) entry which is preliminary data.</text>
</comment>
<dbReference type="OrthoDB" id="2428534at2"/>
<dbReference type="EMBL" id="PKOZ01000007">
    <property type="protein sequence ID" value="PQD94746.1"/>
    <property type="molecule type" value="Genomic_DNA"/>
</dbReference>
<feature type="compositionally biased region" description="Basic and acidic residues" evidence="1">
    <location>
        <begin position="74"/>
        <end position="86"/>
    </location>
</feature>
<accession>A0A2S7MY98</accession>
<reference evidence="3 4" key="1">
    <citation type="submission" date="2017-12" db="EMBL/GenBank/DDBJ databases">
        <title>Taxonomic description and draft genome of Pradoshia cofamensis Gen. nov., sp. nov., a thermotolerant bacillale isolated from anterior gut of earthworm Eisenia fetida.</title>
        <authorList>
            <person name="Saha T."/>
            <person name="Chakraborty R."/>
        </authorList>
    </citation>
    <scope>NUCLEOTIDE SEQUENCE [LARGE SCALE GENOMIC DNA]</scope>
    <source>
        <strain evidence="3 4">EAG3</strain>
    </source>
</reference>
<keyword evidence="4" id="KW-1185">Reference proteome</keyword>
<dbReference type="PROSITE" id="PS51257">
    <property type="entry name" value="PROKAR_LIPOPROTEIN"/>
    <property type="match status" value="1"/>
</dbReference>
<sequence>MKNKFLGLGMIMAFALILVVGCSSSSEESSDDKSNDSVQTKEDVKSDMLDFYLSLANTINANDGALNTYELSEEPDKLTDEDRDAASESAKATGKALGELEVPEGLSDYKNNLNVAIEAIQTSYSKKAEILDGNSSETMDEANESFNLGSKMINDIFGELDLSNPNLNAEVNS</sequence>
<evidence type="ECO:0000313" key="4">
    <source>
        <dbReference type="Proteomes" id="UP000239663"/>
    </source>
</evidence>
<evidence type="ECO:0000313" key="3">
    <source>
        <dbReference type="EMBL" id="PQD94746.1"/>
    </source>
</evidence>
<gene>
    <name evidence="3" type="ORF">CYL18_12300</name>
</gene>
<evidence type="ECO:0000256" key="2">
    <source>
        <dbReference type="SAM" id="SignalP"/>
    </source>
</evidence>
<evidence type="ECO:0000256" key="1">
    <source>
        <dbReference type="SAM" id="MobiDB-lite"/>
    </source>
</evidence>
<keyword evidence="2" id="KW-0732">Signal</keyword>
<dbReference type="AlphaFoldDB" id="A0A2S7MY98"/>
<feature type="signal peptide" evidence="2">
    <location>
        <begin position="1"/>
        <end position="25"/>
    </location>
</feature>
<name>A0A2S7MY98_9BACI</name>